<evidence type="ECO:0000256" key="4">
    <source>
        <dbReference type="ARBA" id="ARBA00023014"/>
    </source>
</evidence>
<evidence type="ECO:0000256" key="3">
    <source>
        <dbReference type="ARBA" id="ARBA00023004"/>
    </source>
</evidence>
<keyword evidence="3" id="KW-0408">Iron</keyword>
<proteinExistence type="predicted"/>
<keyword evidence="2" id="KW-0479">Metal-binding</keyword>
<dbReference type="GO" id="GO:0051536">
    <property type="term" value="F:iron-sulfur cluster binding"/>
    <property type="evidence" value="ECO:0007669"/>
    <property type="project" value="UniProtKB-KW"/>
</dbReference>
<evidence type="ECO:0000313" key="6">
    <source>
        <dbReference type="EMBL" id="GAI82738.1"/>
    </source>
</evidence>
<name>X1RQ05_9ZZZZ</name>
<feature type="non-terminal residue" evidence="6">
    <location>
        <position position="183"/>
    </location>
</feature>
<evidence type="ECO:0000256" key="1">
    <source>
        <dbReference type="ARBA" id="ARBA00022691"/>
    </source>
</evidence>
<dbReference type="InterPro" id="IPR007197">
    <property type="entry name" value="rSAM"/>
</dbReference>
<protein>
    <recommendedName>
        <fullName evidence="5">Radical SAM core domain-containing protein</fullName>
    </recommendedName>
</protein>
<dbReference type="InterPro" id="IPR058240">
    <property type="entry name" value="rSAM_sf"/>
</dbReference>
<dbReference type="PANTHER" id="PTHR11228:SF7">
    <property type="entry name" value="PQQA PEPTIDE CYCLASE"/>
    <property type="match status" value="1"/>
</dbReference>
<keyword evidence="4" id="KW-0411">Iron-sulfur</keyword>
<dbReference type="GO" id="GO:0006783">
    <property type="term" value="P:heme biosynthetic process"/>
    <property type="evidence" value="ECO:0007669"/>
    <property type="project" value="TreeGrafter"/>
</dbReference>
<dbReference type="AlphaFoldDB" id="X1RQ05"/>
<dbReference type="PANTHER" id="PTHR11228">
    <property type="entry name" value="RADICAL SAM DOMAIN PROTEIN"/>
    <property type="match status" value="1"/>
</dbReference>
<organism evidence="6">
    <name type="scientific">marine sediment metagenome</name>
    <dbReference type="NCBI Taxonomy" id="412755"/>
    <lineage>
        <taxon>unclassified sequences</taxon>
        <taxon>metagenomes</taxon>
        <taxon>ecological metagenomes</taxon>
    </lineage>
</organism>
<accession>X1RQ05</accession>
<dbReference type="PROSITE" id="PS51918">
    <property type="entry name" value="RADICAL_SAM"/>
    <property type="match status" value="1"/>
</dbReference>
<dbReference type="CDD" id="cd01335">
    <property type="entry name" value="Radical_SAM"/>
    <property type="match status" value="1"/>
</dbReference>
<feature type="domain" description="Radical SAM core" evidence="5">
    <location>
        <begin position="1"/>
        <end position="150"/>
    </location>
</feature>
<sequence length="183" mass="20853">MDTDLWPAIEKAKKENMYVSIATNGTLITEEVARRMAEVGIDYVEISLDSIHQEKHDEFRGTQGAWERAVRGINKAAAQKAYQVGLASTITRMNFNELEDLIEFSISLRTDKFFAFNFIPVEEGRNLINLDLTPPMRDRVLNTLYKYYLEKGTTTLTSCPQYARVCMDKSQGEFAASSHYSMS</sequence>
<dbReference type="Pfam" id="PF04055">
    <property type="entry name" value="Radical_SAM"/>
    <property type="match status" value="1"/>
</dbReference>
<gene>
    <name evidence="6" type="ORF">S12H4_17035</name>
</gene>
<dbReference type="SUPFAM" id="SSF102114">
    <property type="entry name" value="Radical SAM enzymes"/>
    <property type="match status" value="1"/>
</dbReference>
<evidence type="ECO:0000256" key="2">
    <source>
        <dbReference type="ARBA" id="ARBA00022723"/>
    </source>
</evidence>
<evidence type="ECO:0000259" key="5">
    <source>
        <dbReference type="PROSITE" id="PS51918"/>
    </source>
</evidence>
<keyword evidence="1" id="KW-0949">S-adenosyl-L-methionine</keyword>
<dbReference type="InterPro" id="IPR013785">
    <property type="entry name" value="Aldolase_TIM"/>
</dbReference>
<reference evidence="6" key="1">
    <citation type="journal article" date="2014" name="Front. Microbiol.">
        <title>High frequency of phylogenetically diverse reductive dehalogenase-homologous genes in deep subseafloor sedimentary metagenomes.</title>
        <authorList>
            <person name="Kawai M."/>
            <person name="Futagami T."/>
            <person name="Toyoda A."/>
            <person name="Takaki Y."/>
            <person name="Nishi S."/>
            <person name="Hori S."/>
            <person name="Arai W."/>
            <person name="Tsubouchi T."/>
            <person name="Morono Y."/>
            <person name="Uchiyama I."/>
            <person name="Ito T."/>
            <person name="Fujiyama A."/>
            <person name="Inagaki F."/>
            <person name="Takami H."/>
        </authorList>
    </citation>
    <scope>NUCLEOTIDE SEQUENCE</scope>
    <source>
        <strain evidence="6">Expedition CK06-06</strain>
    </source>
</reference>
<dbReference type="InterPro" id="IPR050377">
    <property type="entry name" value="Radical_SAM_PqqE_MftC-like"/>
</dbReference>
<dbReference type="EMBL" id="BARW01008288">
    <property type="protein sequence ID" value="GAI82738.1"/>
    <property type="molecule type" value="Genomic_DNA"/>
</dbReference>
<comment type="caution">
    <text evidence="6">The sequence shown here is derived from an EMBL/GenBank/DDBJ whole genome shotgun (WGS) entry which is preliminary data.</text>
</comment>
<dbReference type="GO" id="GO:0003824">
    <property type="term" value="F:catalytic activity"/>
    <property type="evidence" value="ECO:0007669"/>
    <property type="project" value="InterPro"/>
</dbReference>
<dbReference type="Gene3D" id="3.20.20.70">
    <property type="entry name" value="Aldolase class I"/>
    <property type="match status" value="1"/>
</dbReference>
<dbReference type="GO" id="GO:0046872">
    <property type="term" value="F:metal ion binding"/>
    <property type="evidence" value="ECO:0007669"/>
    <property type="project" value="UniProtKB-KW"/>
</dbReference>